<organism evidence="1 2">
    <name type="scientific">Mesorhizobium abyssinicae</name>
    <dbReference type="NCBI Taxonomy" id="1209958"/>
    <lineage>
        <taxon>Bacteria</taxon>
        <taxon>Pseudomonadati</taxon>
        <taxon>Pseudomonadota</taxon>
        <taxon>Alphaproteobacteria</taxon>
        <taxon>Hyphomicrobiales</taxon>
        <taxon>Phyllobacteriaceae</taxon>
        <taxon>Mesorhizobium</taxon>
    </lineage>
</organism>
<gene>
    <name evidence="1" type="ORF">RFM23_28030</name>
</gene>
<dbReference type="InterPro" id="IPR025534">
    <property type="entry name" value="DUF4420"/>
</dbReference>
<dbReference type="EMBL" id="JAVIIP010000022">
    <property type="protein sequence ID" value="MDX8541477.1"/>
    <property type="molecule type" value="Genomic_DNA"/>
</dbReference>
<keyword evidence="2" id="KW-1185">Reference proteome</keyword>
<protein>
    <submittedName>
        <fullName evidence="1">PD-(D/E)XK motif protein</fullName>
    </submittedName>
</protein>
<dbReference type="Pfam" id="PF14390">
    <property type="entry name" value="DUF4420"/>
    <property type="match status" value="1"/>
</dbReference>
<proteinExistence type="predicted"/>
<dbReference type="Proteomes" id="UP001276564">
    <property type="component" value="Unassembled WGS sequence"/>
</dbReference>
<dbReference type="RefSeq" id="WP_320321896.1">
    <property type="nucleotide sequence ID" value="NZ_JAVIIP010000022.1"/>
</dbReference>
<accession>A0ABU5AVY3</accession>
<comment type="caution">
    <text evidence="1">The sequence shown here is derived from an EMBL/GenBank/DDBJ whole genome shotgun (WGS) entry which is preliminary data.</text>
</comment>
<reference evidence="1 2" key="1">
    <citation type="submission" date="2023-08" db="EMBL/GenBank/DDBJ databases">
        <title>Implementing the SeqCode for naming new Mesorhizobium species isolated from Vachellia karroo root nodules.</title>
        <authorList>
            <person name="Van Lill M."/>
        </authorList>
    </citation>
    <scope>NUCLEOTIDE SEQUENCE [LARGE SCALE GENOMIC DNA]</scope>
    <source>
        <strain evidence="1 2">VK4B</strain>
    </source>
</reference>
<evidence type="ECO:0000313" key="2">
    <source>
        <dbReference type="Proteomes" id="UP001276564"/>
    </source>
</evidence>
<evidence type="ECO:0000313" key="1">
    <source>
        <dbReference type="EMBL" id="MDX8541477.1"/>
    </source>
</evidence>
<name>A0ABU5AVY3_9HYPH</name>
<sequence>MPEQAANSLAVLDEALAAAHGPTIPGAMVGLPIAPGSASRLLRGPSGEACLLIAGSEPGACADLKLRNVEARASVRCAIESPDGSAVTVKGALVTCTAADPQLRRLFLNLMDEALAAMGPTPTAASIAAWLHRIATLFAKLEQEGRTRLRGLWAELAAMLALGDSALAARRWHTDSHDRFDFLSGGFAIEVKSCQDLDRVHHFSLEQLRPPKDLDVWVASVVVRADPNGQSVLDLLHTLEVNISDVPTRDGLRAMVLASGGAALEDDDLHRFDLAGALATLRLVDARAIPSINEELPKEVIAITLQVRCRDVTDAGTPQAALYRLSQD</sequence>